<evidence type="ECO:0000313" key="2">
    <source>
        <dbReference type="Proteomes" id="UP001501455"/>
    </source>
</evidence>
<dbReference type="Proteomes" id="UP001501455">
    <property type="component" value="Unassembled WGS sequence"/>
</dbReference>
<name>A0ABP6U6W9_9ACTN</name>
<accession>A0ABP6U6W9</accession>
<reference evidence="2" key="1">
    <citation type="journal article" date="2019" name="Int. J. Syst. Evol. Microbiol.">
        <title>The Global Catalogue of Microorganisms (GCM) 10K type strain sequencing project: providing services to taxonomists for standard genome sequencing and annotation.</title>
        <authorList>
            <consortium name="The Broad Institute Genomics Platform"/>
            <consortium name="The Broad Institute Genome Sequencing Center for Infectious Disease"/>
            <person name="Wu L."/>
            <person name="Ma J."/>
        </authorList>
    </citation>
    <scope>NUCLEOTIDE SEQUENCE [LARGE SCALE GENOMIC DNA]</scope>
    <source>
        <strain evidence="2">JCM 4816</strain>
    </source>
</reference>
<evidence type="ECO:0008006" key="3">
    <source>
        <dbReference type="Google" id="ProtNLM"/>
    </source>
</evidence>
<evidence type="ECO:0000313" key="1">
    <source>
        <dbReference type="EMBL" id="GAA3502730.1"/>
    </source>
</evidence>
<proteinExistence type="predicted"/>
<organism evidence="1 2">
    <name type="scientific">Streptomyces prasinosporus</name>
    <dbReference type="NCBI Taxonomy" id="68256"/>
    <lineage>
        <taxon>Bacteria</taxon>
        <taxon>Bacillati</taxon>
        <taxon>Actinomycetota</taxon>
        <taxon>Actinomycetes</taxon>
        <taxon>Kitasatosporales</taxon>
        <taxon>Streptomycetaceae</taxon>
        <taxon>Streptomyces</taxon>
        <taxon>Streptomyces albogriseolus group</taxon>
    </lineage>
</organism>
<sequence length="130" mass="14596">MLVIAEVVGDPAFESGLQQPLGQLLEQSALAGQLQALGLGPAHQLVDQLVGHGLGRHSRCRLAGLVLGHVPTGHRRIFHDRELYRAIYSPRDVRQQQQRLDCWPVLVDLERGDVRFVTLDERHLWKNPST</sequence>
<gene>
    <name evidence="1" type="ORF">GCM10019016_098390</name>
</gene>
<protein>
    <recommendedName>
        <fullName evidence="3">Transposase</fullName>
    </recommendedName>
</protein>
<keyword evidence="2" id="KW-1185">Reference proteome</keyword>
<dbReference type="EMBL" id="BAAAXF010000071">
    <property type="protein sequence ID" value="GAA3502730.1"/>
    <property type="molecule type" value="Genomic_DNA"/>
</dbReference>
<comment type="caution">
    <text evidence="1">The sequence shown here is derived from an EMBL/GenBank/DDBJ whole genome shotgun (WGS) entry which is preliminary data.</text>
</comment>